<dbReference type="GO" id="GO:0004252">
    <property type="term" value="F:serine-type endopeptidase activity"/>
    <property type="evidence" value="ECO:0007669"/>
    <property type="project" value="UniProtKB-UniRule"/>
</dbReference>
<keyword evidence="2" id="KW-0134">Cell wall</keyword>
<comment type="similarity">
    <text evidence="1 8">Belongs to the peptidase S8 family.</text>
</comment>
<dbReference type="GO" id="GO:0016020">
    <property type="term" value="C:membrane"/>
    <property type="evidence" value="ECO:0007669"/>
    <property type="project" value="InterPro"/>
</dbReference>
<dbReference type="GO" id="GO:0006508">
    <property type="term" value="P:proteolysis"/>
    <property type="evidence" value="ECO:0007669"/>
    <property type="project" value="UniProtKB-KW"/>
</dbReference>
<evidence type="ECO:0000259" key="11">
    <source>
        <dbReference type="Pfam" id="PF02225"/>
    </source>
</evidence>
<feature type="domain" description="PA" evidence="11">
    <location>
        <begin position="368"/>
        <end position="432"/>
    </location>
</feature>
<dbReference type="Proteomes" id="UP000275385">
    <property type="component" value="Unassembled WGS sequence"/>
</dbReference>
<dbReference type="InterPro" id="IPR050131">
    <property type="entry name" value="Peptidase_S8_subtilisin-like"/>
</dbReference>
<dbReference type="Gene3D" id="3.50.30.30">
    <property type="match status" value="1"/>
</dbReference>
<dbReference type="Pfam" id="PF00082">
    <property type="entry name" value="Peptidase_S8"/>
    <property type="match status" value="1"/>
</dbReference>
<evidence type="ECO:0000313" key="13">
    <source>
        <dbReference type="EMBL" id="RKU47716.1"/>
    </source>
</evidence>
<feature type="signal peptide" evidence="9">
    <location>
        <begin position="1"/>
        <end position="19"/>
    </location>
</feature>
<protein>
    <recommendedName>
        <fullName evidence="15">Minor extracellular protease vpr</fullName>
    </recommendedName>
</protein>
<dbReference type="Gene3D" id="3.40.50.200">
    <property type="entry name" value="Peptidase S8/S53 domain"/>
    <property type="match status" value="2"/>
</dbReference>
<feature type="chain" id="PRO_5019579524" description="Minor extracellular protease vpr" evidence="9">
    <location>
        <begin position="20"/>
        <end position="896"/>
    </location>
</feature>
<keyword evidence="3 8" id="KW-0645">Protease</keyword>
<gene>
    <name evidence="13" type="ORF">DL546_000830</name>
</gene>
<dbReference type="SUPFAM" id="SSF52743">
    <property type="entry name" value="Subtilisin-like"/>
    <property type="match status" value="1"/>
</dbReference>
<dbReference type="PANTHER" id="PTHR43806:SF66">
    <property type="entry name" value="SERIN ENDOPEPTIDASE"/>
    <property type="match status" value="1"/>
</dbReference>
<dbReference type="PROSITE" id="PS51892">
    <property type="entry name" value="SUBTILASE"/>
    <property type="match status" value="1"/>
</dbReference>
<dbReference type="Pfam" id="PF06280">
    <property type="entry name" value="fn3_5"/>
    <property type="match status" value="1"/>
</dbReference>
<dbReference type="InterPro" id="IPR000209">
    <property type="entry name" value="Peptidase_S8/S53_dom"/>
</dbReference>
<dbReference type="InterPro" id="IPR023828">
    <property type="entry name" value="Peptidase_S8_Ser-AS"/>
</dbReference>
<dbReference type="InterPro" id="IPR003137">
    <property type="entry name" value="PA_domain"/>
</dbReference>
<feature type="active site" description="Charge relay system" evidence="7 8">
    <location>
        <position position="205"/>
    </location>
</feature>
<sequence>MVRLNLATALLAVTGAAYATRGKAPNVLPGAYIVEYEDGHDGNALLKSIQDDTSKRMDLDFQLFKGASIQFKDLKNAAERAEQVASMPAVKNLWPVHVYSIPEHTVHSVGSPSAAEYRKRADAANDTFTPHLMTQVNKLRAEGIDGKGIKIAVVDTGTDYNHPALGGCFGPGCLVSFGTDLVGDKYNGFNIPVPDPDPVDNCNGHGSHVAGIIAAQTNNPYGIIGAATGVTLGSFKVFGCDGQVGNDVLIAAFNMAYEAGADLITASIGGASGWSEDNWAVAVQRIVEAGVPCTVSAGNSGDEGIFFASTAANGKRVTAIASVDNTLSPAILTEASYTISGSANNVSFGFTPGTPDAWAGVSLPLYSVSLDATDPANACTPLPDDTPDLSNKIVLIRRGSCTFAVKLANAAAKGAKYVIFYNNVGGVIAVTGTVDAIKAVAMVTADQGATWINALKAGQEVVVHMVDSDSAEKILQNFPNTLTPGYLSSYTSWGPTNEVDFYPDLAAPGGMILSTYPLALGGYAVLSGTSMACPITAAVYALIMQKRGIKDPQTIESLLAATANPNIWSDGAGHTLPSLAPAAQQGAGLIQAYDAAYATTILSRSGISFNDTDNFAPTQKFDIKNIGKSDVTFTLSNVGALTAYTFADDTSIEVQAFPNTFAQGVSASLAFPDGSSVTVPAGQTKSVTVVATQPQGLDAKRLPVYSGYIALNGTDGSSLSLPYMGVVGSMHSLTVLDAEDTYISQSTDEDYAPVASNKTFLLPPQGHVNDTQYANVSLPVIVLNLAMGSPFVRVDVVPVKTCRKVNTTEILGTQTIGPIMGAPYEWMPRGQAPSSWDGMLADGSYAPSGTYKFAVKALHIFGKKGDVKEYDVMETEPFGIRYMKNGLKRRAVTMRV</sequence>
<evidence type="ECO:0000256" key="9">
    <source>
        <dbReference type="SAM" id="SignalP"/>
    </source>
</evidence>
<evidence type="ECO:0008006" key="15">
    <source>
        <dbReference type="Google" id="ProtNLM"/>
    </source>
</evidence>
<dbReference type="PRINTS" id="PR00723">
    <property type="entry name" value="SUBTILISIN"/>
</dbReference>
<dbReference type="InterPro" id="IPR010435">
    <property type="entry name" value="C5a/SBT2-like_Fn3"/>
</dbReference>
<dbReference type="CDD" id="cd07489">
    <property type="entry name" value="Peptidases_S8_5"/>
    <property type="match status" value="1"/>
</dbReference>
<dbReference type="PANTHER" id="PTHR43806">
    <property type="entry name" value="PEPTIDASE S8"/>
    <property type="match status" value="1"/>
</dbReference>
<dbReference type="EMBL" id="QVQW01000007">
    <property type="protein sequence ID" value="RKU47716.1"/>
    <property type="molecule type" value="Genomic_DNA"/>
</dbReference>
<evidence type="ECO:0000259" key="10">
    <source>
        <dbReference type="Pfam" id="PF00082"/>
    </source>
</evidence>
<evidence type="ECO:0000256" key="6">
    <source>
        <dbReference type="ARBA" id="ARBA00022825"/>
    </source>
</evidence>
<feature type="domain" description="Peptidase S8/S53" evidence="10">
    <location>
        <begin position="146"/>
        <end position="573"/>
    </location>
</feature>
<keyword evidence="14" id="KW-1185">Reference proteome</keyword>
<feature type="active site" description="Charge relay system" evidence="7 8">
    <location>
        <position position="530"/>
    </location>
</feature>
<dbReference type="Pfam" id="PF02225">
    <property type="entry name" value="PA"/>
    <property type="match status" value="1"/>
</dbReference>
<dbReference type="OrthoDB" id="10256524at2759"/>
<keyword evidence="4 9" id="KW-0732">Signal</keyword>
<dbReference type="SUPFAM" id="SSF52025">
    <property type="entry name" value="PA domain"/>
    <property type="match status" value="1"/>
</dbReference>
<dbReference type="AlphaFoldDB" id="A0A420YIW2"/>
<dbReference type="InterPro" id="IPR036852">
    <property type="entry name" value="Peptidase_S8/S53_dom_sf"/>
</dbReference>
<evidence type="ECO:0000256" key="7">
    <source>
        <dbReference type="PIRSR" id="PIRSR615500-1"/>
    </source>
</evidence>
<feature type="active site" description="Charge relay system" evidence="7 8">
    <location>
        <position position="155"/>
    </location>
</feature>
<evidence type="ECO:0000313" key="14">
    <source>
        <dbReference type="Proteomes" id="UP000275385"/>
    </source>
</evidence>
<evidence type="ECO:0000256" key="3">
    <source>
        <dbReference type="ARBA" id="ARBA00022670"/>
    </source>
</evidence>
<evidence type="ECO:0000259" key="12">
    <source>
        <dbReference type="Pfam" id="PF06280"/>
    </source>
</evidence>
<evidence type="ECO:0000256" key="2">
    <source>
        <dbReference type="ARBA" id="ARBA00022512"/>
    </source>
</evidence>
<reference evidence="13 14" key="1">
    <citation type="submission" date="2018-08" db="EMBL/GenBank/DDBJ databases">
        <title>Draft genome of the lignicolous fungus Coniochaeta pulveracea.</title>
        <authorList>
            <person name="Borstlap C.J."/>
            <person name="De Witt R.N."/>
            <person name="Botha A."/>
            <person name="Volschenk H."/>
        </authorList>
    </citation>
    <scope>NUCLEOTIDE SEQUENCE [LARGE SCALE GENOMIC DNA]</scope>
    <source>
        <strain evidence="13 14">CAB683</strain>
    </source>
</reference>
<dbReference type="PROSITE" id="PS00137">
    <property type="entry name" value="SUBTILASE_HIS"/>
    <property type="match status" value="1"/>
</dbReference>
<evidence type="ECO:0000256" key="8">
    <source>
        <dbReference type="PROSITE-ProRule" id="PRU01240"/>
    </source>
</evidence>
<proteinExistence type="inferred from homology"/>
<dbReference type="CDD" id="cd02124">
    <property type="entry name" value="PA_PoS1_like"/>
    <property type="match status" value="1"/>
</dbReference>
<dbReference type="Gene3D" id="2.60.40.1710">
    <property type="entry name" value="Subtilisin-like superfamily"/>
    <property type="match status" value="1"/>
</dbReference>
<feature type="domain" description="C5a peptidase/Subtilisin-like protease SBT2-like Fn3-like" evidence="12">
    <location>
        <begin position="607"/>
        <end position="724"/>
    </location>
</feature>
<keyword evidence="2" id="KW-0964">Secreted</keyword>
<evidence type="ECO:0000256" key="5">
    <source>
        <dbReference type="ARBA" id="ARBA00022801"/>
    </source>
</evidence>
<dbReference type="InterPro" id="IPR034187">
    <property type="entry name" value="Peptidases_S8_5"/>
</dbReference>
<dbReference type="InterPro" id="IPR046450">
    <property type="entry name" value="PA_dom_sf"/>
</dbReference>
<dbReference type="InterPro" id="IPR015500">
    <property type="entry name" value="Peptidase_S8_subtilisin-rel"/>
</dbReference>
<dbReference type="InterPro" id="IPR022398">
    <property type="entry name" value="Peptidase_S8_His-AS"/>
</dbReference>
<comment type="caution">
    <text evidence="13">The sequence shown here is derived from an EMBL/GenBank/DDBJ whole genome shotgun (WGS) entry which is preliminary data.</text>
</comment>
<keyword evidence="5 8" id="KW-0378">Hydrolase</keyword>
<accession>A0A420YIW2</accession>
<dbReference type="PROSITE" id="PS00138">
    <property type="entry name" value="SUBTILASE_SER"/>
    <property type="match status" value="1"/>
</dbReference>
<keyword evidence="6 8" id="KW-0720">Serine protease</keyword>
<organism evidence="13 14">
    <name type="scientific">Coniochaeta pulveracea</name>
    <dbReference type="NCBI Taxonomy" id="177199"/>
    <lineage>
        <taxon>Eukaryota</taxon>
        <taxon>Fungi</taxon>
        <taxon>Dikarya</taxon>
        <taxon>Ascomycota</taxon>
        <taxon>Pezizomycotina</taxon>
        <taxon>Sordariomycetes</taxon>
        <taxon>Sordariomycetidae</taxon>
        <taxon>Coniochaetales</taxon>
        <taxon>Coniochaetaceae</taxon>
        <taxon>Coniochaeta</taxon>
    </lineage>
</organism>
<dbReference type="STRING" id="177199.A0A420YIW2"/>
<evidence type="ECO:0000256" key="1">
    <source>
        <dbReference type="ARBA" id="ARBA00011073"/>
    </source>
</evidence>
<name>A0A420YIW2_9PEZI</name>
<evidence type="ECO:0000256" key="4">
    <source>
        <dbReference type="ARBA" id="ARBA00022729"/>
    </source>
</evidence>